<dbReference type="AlphaFoldDB" id="A0A9P6NGC0"/>
<protein>
    <recommendedName>
        <fullName evidence="1">Vacuolar ATPase assembly protein VMA22</fullName>
    </recommendedName>
</protein>
<reference evidence="2" key="1">
    <citation type="submission" date="2013-11" db="EMBL/GenBank/DDBJ databases">
        <title>Genome sequence of the fusiform rust pathogen reveals effectors for host alternation and coevolution with pine.</title>
        <authorList>
            <consortium name="DOE Joint Genome Institute"/>
            <person name="Smith K."/>
            <person name="Pendleton A."/>
            <person name="Kubisiak T."/>
            <person name="Anderson C."/>
            <person name="Salamov A."/>
            <person name="Aerts A."/>
            <person name="Riley R."/>
            <person name="Clum A."/>
            <person name="Lindquist E."/>
            <person name="Ence D."/>
            <person name="Campbell M."/>
            <person name="Kronenberg Z."/>
            <person name="Feau N."/>
            <person name="Dhillon B."/>
            <person name="Hamelin R."/>
            <person name="Burleigh J."/>
            <person name="Smith J."/>
            <person name="Yandell M."/>
            <person name="Nelson C."/>
            <person name="Grigoriev I."/>
            <person name="Davis J."/>
        </authorList>
    </citation>
    <scope>NUCLEOTIDE SEQUENCE</scope>
    <source>
        <strain evidence="2">G11</strain>
    </source>
</reference>
<accession>A0A9P6NGC0</accession>
<sequence length="238" mass="26024">MQDSMVATDTLDDLLESHLNTLDLYMNDYQILETQLKKAFFDLAKAKLALGPNRVGQNSYDLTPKAAIKRVCISTVGASNSQAASTEDSANGIFDLYHHLSGLPDADMQVDADNEFKLLTDSEATGMDVPQPTQGILRRRRIGTMEQETVTDEDQSTLETKDLSDVNTQIGPSQPPRPAPKLPIHQFSAFPPPSLKAAEVGFSTALASVVRLANIRHQLNKLEFAIQQEKSQKVSIGG</sequence>
<organism evidence="2 3">
    <name type="scientific">Cronartium quercuum f. sp. fusiforme G11</name>
    <dbReference type="NCBI Taxonomy" id="708437"/>
    <lineage>
        <taxon>Eukaryota</taxon>
        <taxon>Fungi</taxon>
        <taxon>Dikarya</taxon>
        <taxon>Basidiomycota</taxon>
        <taxon>Pucciniomycotina</taxon>
        <taxon>Pucciniomycetes</taxon>
        <taxon>Pucciniales</taxon>
        <taxon>Coleosporiaceae</taxon>
        <taxon>Cronartium</taxon>
    </lineage>
</organism>
<dbReference type="PANTHER" id="PTHR31996">
    <property type="entry name" value="COILED-COIL DOMAIN-CONTAINING PROTEIN 115"/>
    <property type="match status" value="1"/>
</dbReference>
<dbReference type="GO" id="GO:0051082">
    <property type="term" value="F:unfolded protein binding"/>
    <property type="evidence" value="ECO:0007669"/>
    <property type="project" value="TreeGrafter"/>
</dbReference>
<evidence type="ECO:0000313" key="2">
    <source>
        <dbReference type="EMBL" id="KAG0146396.1"/>
    </source>
</evidence>
<dbReference type="InterPro" id="IPR040357">
    <property type="entry name" value="Vma22/CCDC115"/>
</dbReference>
<dbReference type="EMBL" id="MU167261">
    <property type="protein sequence ID" value="KAG0146396.1"/>
    <property type="molecule type" value="Genomic_DNA"/>
</dbReference>
<name>A0A9P6NGC0_9BASI</name>
<comment type="caution">
    <text evidence="2">The sequence shown here is derived from an EMBL/GenBank/DDBJ whole genome shotgun (WGS) entry which is preliminary data.</text>
</comment>
<keyword evidence="3" id="KW-1185">Reference proteome</keyword>
<dbReference type="PANTHER" id="PTHR31996:SF2">
    <property type="entry name" value="COILED-COIL DOMAIN-CONTAINING PROTEIN 115"/>
    <property type="match status" value="1"/>
</dbReference>
<evidence type="ECO:0000256" key="1">
    <source>
        <dbReference type="ARBA" id="ARBA00093634"/>
    </source>
</evidence>
<proteinExistence type="predicted"/>
<dbReference type="Proteomes" id="UP000886653">
    <property type="component" value="Unassembled WGS sequence"/>
</dbReference>
<gene>
    <name evidence="2" type="ORF">CROQUDRAFT_722871</name>
</gene>
<evidence type="ECO:0000313" key="3">
    <source>
        <dbReference type="Proteomes" id="UP000886653"/>
    </source>
</evidence>
<dbReference type="GO" id="GO:1990871">
    <property type="term" value="C:Vma12-Vma22 assembly complex"/>
    <property type="evidence" value="ECO:0007669"/>
    <property type="project" value="TreeGrafter"/>
</dbReference>
<dbReference type="GO" id="GO:0070072">
    <property type="term" value="P:vacuolar proton-transporting V-type ATPase complex assembly"/>
    <property type="evidence" value="ECO:0007669"/>
    <property type="project" value="InterPro"/>
</dbReference>
<dbReference type="OrthoDB" id="2507707at2759"/>